<name>A0ABT9ZVR2_9BACI</name>
<protein>
    <submittedName>
        <fullName evidence="1">Uncharacterized protein</fullName>
    </submittedName>
</protein>
<gene>
    <name evidence="1" type="ORF">J2S74_002713</name>
</gene>
<proteinExistence type="predicted"/>
<comment type="caution">
    <text evidence="1">The sequence shown here is derived from an EMBL/GenBank/DDBJ whole genome shotgun (WGS) entry which is preliminary data.</text>
</comment>
<keyword evidence="2" id="KW-1185">Reference proteome</keyword>
<evidence type="ECO:0000313" key="1">
    <source>
        <dbReference type="EMBL" id="MDQ0255331.1"/>
    </source>
</evidence>
<dbReference type="EMBL" id="JAUSUG010000010">
    <property type="protein sequence ID" value="MDQ0255331.1"/>
    <property type="molecule type" value="Genomic_DNA"/>
</dbReference>
<organism evidence="1 2">
    <name type="scientific">Evansella vedderi</name>
    <dbReference type="NCBI Taxonomy" id="38282"/>
    <lineage>
        <taxon>Bacteria</taxon>
        <taxon>Bacillati</taxon>
        <taxon>Bacillota</taxon>
        <taxon>Bacilli</taxon>
        <taxon>Bacillales</taxon>
        <taxon>Bacillaceae</taxon>
        <taxon>Evansella</taxon>
    </lineage>
</organism>
<evidence type="ECO:0000313" key="2">
    <source>
        <dbReference type="Proteomes" id="UP001230005"/>
    </source>
</evidence>
<reference evidence="1 2" key="1">
    <citation type="submission" date="2023-07" db="EMBL/GenBank/DDBJ databases">
        <title>Genomic Encyclopedia of Type Strains, Phase IV (KMG-IV): sequencing the most valuable type-strain genomes for metagenomic binning, comparative biology and taxonomic classification.</title>
        <authorList>
            <person name="Goeker M."/>
        </authorList>
    </citation>
    <scope>NUCLEOTIDE SEQUENCE [LARGE SCALE GENOMIC DNA]</scope>
    <source>
        <strain evidence="1 2">DSM 9768</strain>
    </source>
</reference>
<accession>A0ABT9ZVR2</accession>
<sequence>MIIKLKGVQEVNQMLRRLLVLKVLHLGFGGQMIVQCQALREMGVDAMSCFFYKGIF</sequence>
<dbReference type="Proteomes" id="UP001230005">
    <property type="component" value="Unassembled WGS sequence"/>
</dbReference>